<name>A0A9Q0KXF1_9MAGN</name>
<feature type="signal peptide" evidence="1">
    <location>
        <begin position="1"/>
        <end position="20"/>
    </location>
</feature>
<proteinExistence type="predicted"/>
<sequence length="110" mass="12124">MGLLWLLRSLCSVGDKVVETVGHETERDVWVERSGFEEGKTTCRGGKKADFSDGLARQGGPSFFSHKAASSFMLRKLQAGRKCIDLFRVLSSSIARIMNFPMSVPAKSIL</sequence>
<keyword evidence="1" id="KW-0732">Signal</keyword>
<protein>
    <recommendedName>
        <fullName evidence="4">Secreted protein</fullName>
    </recommendedName>
</protein>
<evidence type="ECO:0000313" key="3">
    <source>
        <dbReference type="Proteomes" id="UP001141806"/>
    </source>
</evidence>
<keyword evidence="3" id="KW-1185">Reference proteome</keyword>
<evidence type="ECO:0000313" key="2">
    <source>
        <dbReference type="EMBL" id="KAJ4978461.1"/>
    </source>
</evidence>
<dbReference type="EMBL" id="JAMYWD010000002">
    <property type="protein sequence ID" value="KAJ4978461.1"/>
    <property type="molecule type" value="Genomic_DNA"/>
</dbReference>
<gene>
    <name evidence="2" type="ORF">NE237_009241</name>
</gene>
<comment type="caution">
    <text evidence="2">The sequence shown here is derived from an EMBL/GenBank/DDBJ whole genome shotgun (WGS) entry which is preliminary data.</text>
</comment>
<dbReference type="Proteomes" id="UP001141806">
    <property type="component" value="Unassembled WGS sequence"/>
</dbReference>
<evidence type="ECO:0000256" key="1">
    <source>
        <dbReference type="SAM" id="SignalP"/>
    </source>
</evidence>
<accession>A0A9Q0KXF1</accession>
<dbReference type="AlphaFoldDB" id="A0A9Q0KXF1"/>
<feature type="chain" id="PRO_5040254192" description="Secreted protein" evidence="1">
    <location>
        <begin position="21"/>
        <end position="110"/>
    </location>
</feature>
<organism evidence="2 3">
    <name type="scientific">Protea cynaroides</name>
    <dbReference type="NCBI Taxonomy" id="273540"/>
    <lineage>
        <taxon>Eukaryota</taxon>
        <taxon>Viridiplantae</taxon>
        <taxon>Streptophyta</taxon>
        <taxon>Embryophyta</taxon>
        <taxon>Tracheophyta</taxon>
        <taxon>Spermatophyta</taxon>
        <taxon>Magnoliopsida</taxon>
        <taxon>Proteales</taxon>
        <taxon>Proteaceae</taxon>
        <taxon>Protea</taxon>
    </lineage>
</organism>
<evidence type="ECO:0008006" key="4">
    <source>
        <dbReference type="Google" id="ProtNLM"/>
    </source>
</evidence>
<reference evidence="2" key="1">
    <citation type="journal article" date="2023" name="Plant J.">
        <title>The genome of the king protea, Protea cynaroides.</title>
        <authorList>
            <person name="Chang J."/>
            <person name="Duong T.A."/>
            <person name="Schoeman C."/>
            <person name="Ma X."/>
            <person name="Roodt D."/>
            <person name="Barker N."/>
            <person name="Li Z."/>
            <person name="Van de Peer Y."/>
            <person name="Mizrachi E."/>
        </authorList>
    </citation>
    <scope>NUCLEOTIDE SEQUENCE</scope>
    <source>
        <tissue evidence="2">Young leaves</tissue>
    </source>
</reference>